<keyword evidence="1 2" id="KW-0238">DNA-binding</keyword>
<gene>
    <name evidence="4" type="ORF">PV383_26190</name>
</gene>
<evidence type="ECO:0000256" key="1">
    <source>
        <dbReference type="ARBA" id="ARBA00023125"/>
    </source>
</evidence>
<dbReference type="InterPro" id="IPR001647">
    <property type="entry name" value="HTH_TetR"/>
</dbReference>
<dbReference type="InterPro" id="IPR009057">
    <property type="entry name" value="Homeodomain-like_sf"/>
</dbReference>
<dbReference type="Proteomes" id="UP001282474">
    <property type="component" value="Unassembled WGS sequence"/>
</dbReference>
<organism evidence="4 5">
    <name type="scientific">Streptomyces caniscabiei</name>
    <dbReference type="NCBI Taxonomy" id="2746961"/>
    <lineage>
        <taxon>Bacteria</taxon>
        <taxon>Bacillati</taxon>
        <taxon>Actinomycetota</taxon>
        <taxon>Actinomycetes</taxon>
        <taxon>Kitasatosporales</taxon>
        <taxon>Streptomycetaceae</taxon>
        <taxon>Streptomyces</taxon>
    </lineage>
</organism>
<dbReference type="EMBL" id="JARAWJ010000021">
    <property type="protein sequence ID" value="MDX3040646.1"/>
    <property type="molecule type" value="Genomic_DNA"/>
</dbReference>
<proteinExistence type="predicted"/>
<accession>A0ABU4MTW6</accession>
<evidence type="ECO:0000259" key="3">
    <source>
        <dbReference type="PROSITE" id="PS50977"/>
    </source>
</evidence>
<evidence type="ECO:0000256" key="2">
    <source>
        <dbReference type="PROSITE-ProRule" id="PRU00335"/>
    </source>
</evidence>
<sequence>MSTEPSLDLPPAQQARSRLTQQRILEAGTALLEEGGTEALTVAAVAARAGVSVGSVYRRFGDKDRLIAALQHAMIDEFGADIVRRFAPLSTDPTVLVTSAVAGLTETYQAHERLMRVFLAAGATDPAVARVGSEAAIDAGRVFRRFLEPILPMIDAPEPEPERRLDVVYRLIYGTCQNRVLYGDLFESDRPLTWRQLTDELVNVACLYLLGMPTR</sequence>
<feature type="domain" description="HTH tetR-type" evidence="3">
    <location>
        <begin position="18"/>
        <end position="78"/>
    </location>
</feature>
<evidence type="ECO:0000313" key="5">
    <source>
        <dbReference type="Proteomes" id="UP001282474"/>
    </source>
</evidence>
<reference evidence="4 5" key="1">
    <citation type="journal article" date="2023" name="Microb. Genom.">
        <title>Mesoterricola silvestris gen. nov., sp. nov., Mesoterricola sediminis sp. nov., Geothrix oryzae sp. nov., Geothrix edaphica sp. nov., Geothrix rubra sp. nov., and Geothrix limicola sp. nov., six novel members of Acidobacteriota isolated from soils.</title>
        <authorList>
            <person name="Weisberg A.J."/>
            <person name="Pearce E."/>
            <person name="Kramer C.G."/>
            <person name="Chang J.H."/>
            <person name="Clarke C.R."/>
        </authorList>
    </citation>
    <scope>NUCLEOTIDE SEQUENCE [LARGE SCALE GENOMIC DNA]</scope>
    <source>
        <strain evidence="4 5">NE20-4-1</strain>
    </source>
</reference>
<comment type="caution">
    <text evidence="4">The sequence shown here is derived from an EMBL/GenBank/DDBJ whole genome shotgun (WGS) entry which is preliminary data.</text>
</comment>
<dbReference type="InterPro" id="IPR050109">
    <property type="entry name" value="HTH-type_TetR-like_transc_reg"/>
</dbReference>
<evidence type="ECO:0000313" key="4">
    <source>
        <dbReference type="EMBL" id="MDX3040646.1"/>
    </source>
</evidence>
<dbReference type="Pfam" id="PF00440">
    <property type="entry name" value="TetR_N"/>
    <property type="match status" value="1"/>
</dbReference>
<dbReference type="PRINTS" id="PR00455">
    <property type="entry name" value="HTHTETR"/>
</dbReference>
<dbReference type="PANTHER" id="PTHR30055:SF226">
    <property type="entry name" value="HTH-TYPE TRANSCRIPTIONAL REGULATOR PKSA"/>
    <property type="match status" value="1"/>
</dbReference>
<dbReference type="SUPFAM" id="SSF46689">
    <property type="entry name" value="Homeodomain-like"/>
    <property type="match status" value="1"/>
</dbReference>
<name>A0ABU4MTW6_9ACTN</name>
<dbReference type="PROSITE" id="PS50977">
    <property type="entry name" value="HTH_TETR_2"/>
    <property type="match status" value="1"/>
</dbReference>
<dbReference type="PANTHER" id="PTHR30055">
    <property type="entry name" value="HTH-TYPE TRANSCRIPTIONAL REGULATOR RUTR"/>
    <property type="match status" value="1"/>
</dbReference>
<dbReference type="Gene3D" id="1.10.10.60">
    <property type="entry name" value="Homeodomain-like"/>
    <property type="match status" value="1"/>
</dbReference>
<feature type="DNA-binding region" description="H-T-H motif" evidence="2">
    <location>
        <begin position="41"/>
        <end position="60"/>
    </location>
</feature>
<dbReference type="RefSeq" id="WP_193380173.1">
    <property type="nucleotide sequence ID" value="NZ_JABXWF010000005.1"/>
</dbReference>
<keyword evidence="5" id="KW-1185">Reference proteome</keyword>
<dbReference type="Gene3D" id="1.10.357.10">
    <property type="entry name" value="Tetracycline Repressor, domain 2"/>
    <property type="match status" value="1"/>
</dbReference>
<protein>
    <submittedName>
        <fullName evidence="4">TetR/AcrR family transcriptional regulator</fullName>
    </submittedName>
</protein>